<dbReference type="AlphaFoldDB" id="A0A6J4JKS2"/>
<reference evidence="1" key="1">
    <citation type="submission" date="2020-02" db="EMBL/GenBank/DDBJ databases">
        <authorList>
            <person name="Meier V. D."/>
        </authorList>
    </citation>
    <scope>NUCLEOTIDE SEQUENCE</scope>
    <source>
        <strain evidence="1">AVDCRST_MAG77</strain>
    </source>
</reference>
<dbReference type="InterPro" id="IPR029044">
    <property type="entry name" value="Nucleotide-diphossugar_trans"/>
</dbReference>
<accession>A0A6J4JKS2</accession>
<evidence type="ECO:0000313" key="1">
    <source>
        <dbReference type="EMBL" id="CAA9281050.1"/>
    </source>
</evidence>
<name>A0A6J4JKS2_9CHLR</name>
<sequence>MSQEPVSVIIFYGDHAASAPERLVSGACAAAARDMVDLALECPLVDRVIVATNAGAFGDELSTVDRVVVERDPPGEPFRFGKFLLHTIQQHGIQRPLYFGAGAAPLLRPESLHALCRRLSAAERTVVTNNRGSADFYGITEPAALRRIPLPDTQDNSVPYLLSRPGVGLTADVLEPAIENSLDIDTPTDLACLAVQSGLRPHLRAYLEAHLPDTSRIQVAMPLLLQERTQVTLIGRVDTQLWGKRPSDIPGPKRIFAEERSMKSFGRDAPGKAKTLVGDLYLALGPTRFFARLAEYSDVVLFDTRALFFHLGLDLSVNDRFASDLGDFDAITDPIAREFTQAANECAVPVILGGHNIVSGALWALVQEAWDRADAGLLTPNVS</sequence>
<dbReference type="SUPFAM" id="SSF53448">
    <property type="entry name" value="Nucleotide-diphospho-sugar transferases"/>
    <property type="match status" value="1"/>
</dbReference>
<gene>
    <name evidence="1" type="ORF">AVDCRST_MAG77-3845</name>
</gene>
<protein>
    <submittedName>
        <fullName evidence="1">Uncharacterized protein</fullName>
    </submittedName>
</protein>
<proteinExistence type="predicted"/>
<organism evidence="1">
    <name type="scientific">uncultured Chloroflexota bacterium</name>
    <dbReference type="NCBI Taxonomy" id="166587"/>
    <lineage>
        <taxon>Bacteria</taxon>
        <taxon>Bacillati</taxon>
        <taxon>Chloroflexota</taxon>
        <taxon>environmental samples</taxon>
    </lineage>
</organism>
<dbReference type="EMBL" id="CADCTC010000206">
    <property type="protein sequence ID" value="CAA9281050.1"/>
    <property type="molecule type" value="Genomic_DNA"/>
</dbReference>